<dbReference type="AlphaFoldDB" id="A0A1Y2L7P1"/>
<evidence type="ECO:0000313" key="5">
    <source>
        <dbReference type="EMBL" id="OSQ42909.1"/>
    </source>
</evidence>
<keyword evidence="6" id="KW-1185">Reference proteome</keyword>
<organism evidence="5 6">
    <name type="scientific">Thalassospira alkalitolerans</name>
    <dbReference type="NCBI Taxonomy" id="1293890"/>
    <lineage>
        <taxon>Bacteria</taxon>
        <taxon>Pseudomonadati</taxon>
        <taxon>Pseudomonadota</taxon>
        <taxon>Alphaproteobacteria</taxon>
        <taxon>Rhodospirillales</taxon>
        <taxon>Thalassospiraceae</taxon>
        <taxon>Thalassospira</taxon>
    </lineage>
</organism>
<dbReference type="InterPro" id="IPR006439">
    <property type="entry name" value="HAD-SF_hydro_IA"/>
</dbReference>
<dbReference type="NCBIfam" id="TIGR01549">
    <property type="entry name" value="HAD-SF-IA-v1"/>
    <property type="match status" value="1"/>
</dbReference>
<dbReference type="Pfam" id="PF13419">
    <property type="entry name" value="HAD_2"/>
    <property type="match status" value="1"/>
</dbReference>
<dbReference type="SFLD" id="SFLDS00003">
    <property type="entry name" value="Haloacid_Dehalogenase"/>
    <property type="match status" value="1"/>
</dbReference>
<dbReference type="Proteomes" id="UP000193396">
    <property type="component" value="Unassembled WGS sequence"/>
</dbReference>
<dbReference type="InterPro" id="IPR050155">
    <property type="entry name" value="HAD-like_hydrolase_sf"/>
</dbReference>
<evidence type="ECO:0000313" key="6">
    <source>
        <dbReference type="Proteomes" id="UP000193396"/>
    </source>
</evidence>
<protein>
    <recommendedName>
        <fullName evidence="4">phosphoglycolate phosphatase</fullName>
        <ecNumber evidence="4">3.1.3.18</ecNumber>
    </recommendedName>
</protein>
<accession>A0A1Y2L7P1</accession>
<comment type="catalytic activity">
    <reaction evidence="1">
        <text>2-phosphoglycolate + H2O = glycolate + phosphate</text>
        <dbReference type="Rhea" id="RHEA:14369"/>
        <dbReference type="ChEBI" id="CHEBI:15377"/>
        <dbReference type="ChEBI" id="CHEBI:29805"/>
        <dbReference type="ChEBI" id="CHEBI:43474"/>
        <dbReference type="ChEBI" id="CHEBI:58033"/>
        <dbReference type="EC" id="3.1.3.18"/>
    </reaction>
</comment>
<dbReference type="SUPFAM" id="SSF56784">
    <property type="entry name" value="HAD-like"/>
    <property type="match status" value="1"/>
</dbReference>
<dbReference type="InterPro" id="IPR041492">
    <property type="entry name" value="HAD_2"/>
</dbReference>
<evidence type="ECO:0000256" key="4">
    <source>
        <dbReference type="ARBA" id="ARBA00013078"/>
    </source>
</evidence>
<comment type="caution">
    <text evidence="5">The sequence shown here is derived from an EMBL/GenBank/DDBJ whole genome shotgun (WGS) entry which is preliminary data.</text>
</comment>
<dbReference type="GO" id="GO:0008967">
    <property type="term" value="F:phosphoglycolate phosphatase activity"/>
    <property type="evidence" value="ECO:0007669"/>
    <property type="project" value="UniProtKB-EC"/>
</dbReference>
<dbReference type="InterPro" id="IPR023198">
    <property type="entry name" value="PGP-like_dom2"/>
</dbReference>
<dbReference type="PANTHER" id="PTHR43434:SF1">
    <property type="entry name" value="PHOSPHOGLYCOLATE PHOSPHATASE"/>
    <property type="match status" value="1"/>
</dbReference>
<dbReference type="InterPro" id="IPR023214">
    <property type="entry name" value="HAD_sf"/>
</dbReference>
<name>A0A1Y2L7P1_9PROT</name>
<dbReference type="GO" id="GO:0006281">
    <property type="term" value="P:DNA repair"/>
    <property type="evidence" value="ECO:0007669"/>
    <property type="project" value="TreeGrafter"/>
</dbReference>
<dbReference type="GO" id="GO:0005829">
    <property type="term" value="C:cytosol"/>
    <property type="evidence" value="ECO:0007669"/>
    <property type="project" value="TreeGrafter"/>
</dbReference>
<evidence type="ECO:0000256" key="2">
    <source>
        <dbReference type="ARBA" id="ARBA00004818"/>
    </source>
</evidence>
<comment type="pathway">
    <text evidence="2">Organic acid metabolism; glycolate biosynthesis; glycolate from 2-phosphoglycolate: step 1/1.</text>
</comment>
<evidence type="ECO:0000256" key="1">
    <source>
        <dbReference type="ARBA" id="ARBA00000830"/>
    </source>
</evidence>
<dbReference type="RefSeq" id="WP_085621134.1">
    <property type="nucleotide sequence ID" value="NZ_JFKB01000028.1"/>
</dbReference>
<dbReference type="EC" id="3.1.3.18" evidence="4"/>
<dbReference type="STRING" id="1293890.TALK_21020"/>
<evidence type="ECO:0000256" key="3">
    <source>
        <dbReference type="ARBA" id="ARBA00006171"/>
    </source>
</evidence>
<sequence>MAKFILFDLDGTLIDGVDDLLFAMNDLLAAHDLPPLIRHELEAMLGDGTKMLTMRAFSARGVELSAASLDKLNIDFNQRYVATKYAQTHLFANTETTLRKLSSDGWIIGLASNKPTAPCERILDLLGISNLFSVVAGGDATSVKKPDGGHLRFALDQIGYDRVNGDIAIMVGDHANDINAARDFGILAIAVAFEVDATRAKSLGADAVVTAFETLPDAIEKIIKQAA</sequence>
<reference evidence="5 6" key="1">
    <citation type="submission" date="2014-03" db="EMBL/GenBank/DDBJ databases">
        <title>The draft genome sequence of Thalassospira alkalitolerans JCM 18968.</title>
        <authorList>
            <person name="Lai Q."/>
            <person name="Shao Z."/>
        </authorList>
    </citation>
    <scope>NUCLEOTIDE SEQUENCE [LARGE SCALE GENOMIC DNA]</scope>
    <source>
        <strain evidence="5 6">JCM 18968</strain>
    </source>
</reference>
<gene>
    <name evidence="5" type="ORF">TALK_21020</name>
</gene>
<dbReference type="Gene3D" id="3.40.50.1000">
    <property type="entry name" value="HAD superfamily/HAD-like"/>
    <property type="match status" value="1"/>
</dbReference>
<dbReference type="OrthoDB" id="9793014at2"/>
<dbReference type="PANTHER" id="PTHR43434">
    <property type="entry name" value="PHOSPHOGLYCOLATE PHOSPHATASE"/>
    <property type="match status" value="1"/>
</dbReference>
<comment type="similarity">
    <text evidence="3">Belongs to the HAD-like hydrolase superfamily. CbbY/CbbZ/Gph/YieH family.</text>
</comment>
<dbReference type="SFLD" id="SFLDG01129">
    <property type="entry name" value="C1.5:_HAD__Beta-PGM__Phosphata"/>
    <property type="match status" value="1"/>
</dbReference>
<proteinExistence type="inferred from homology"/>
<dbReference type="InterPro" id="IPR036412">
    <property type="entry name" value="HAD-like_sf"/>
</dbReference>
<dbReference type="EMBL" id="JFKB01000028">
    <property type="protein sequence ID" value="OSQ42909.1"/>
    <property type="molecule type" value="Genomic_DNA"/>
</dbReference>
<dbReference type="Gene3D" id="1.10.150.240">
    <property type="entry name" value="Putative phosphatase, domain 2"/>
    <property type="match status" value="1"/>
</dbReference>